<feature type="domain" description="Transposase IS4 N-terminal" evidence="2">
    <location>
        <begin position="19"/>
        <end position="116"/>
    </location>
</feature>
<evidence type="ECO:0000313" key="4">
    <source>
        <dbReference type="Proteomes" id="UP000600026"/>
    </source>
</evidence>
<accession>A0A919H1P2</accession>
<dbReference type="InterPro" id="IPR024473">
    <property type="entry name" value="Transposases_IS4_N"/>
</dbReference>
<evidence type="ECO:0000259" key="2">
    <source>
        <dbReference type="Pfam" id="PF13006"/>
    </source>
</evidence>
<dbReference type="Proteomes" id="UP000600026">
    <property type="component" value="Unassembled WGS sequence"/>
</dbReference>
<sequence length="374" mass="40402">MPRAGQSRKAADDTLTDRISVGLIIRTFPPEMVDAAVASCDRTEHRRRLLPSRTTVYFILAICLFTQEGYSRVAELLTDGLIWAGADPAARRLPTTAALSRARARLGPEPLATLFTEATRASRASAASASGDRYRHWRVVTADAAAIPVPDSRENRSCYGGEPAAVPAQGRRPPHSRRADLPRVHVLALGGDTSHTIRHAVLARPPDHSPGTLARELCGAMGTGDLLLADDGFDDPAALAGAWATGADLVWPTRLRTSLQTDAPLPDGSRLCELASFPGTVRVIGAAPALSVPLATTVLDHEKAPASELIALHRHRWRLHASLASLGTLSPDRPQVLRSRWPDGVEQEVWGHLLIHHTIRTLKQPTERTEPTEP</sequence>
<keyword evidence="4" id="KW-1185">Reference proteome</keyword>
<proteinExistence type="predicted"/>
<comment type="caution">
    <text evidence="3">The sequence shown here is derived from an EMBL/GenBank/DDBJ whole genome shotgun (WGS) entry which is preliminary data.</text>
</comment>
<organism evidence="3 4">
    <name type="scientific">Streptomyces xanthophaeus</name>
    <dbReference type="NCBI Taxonomy" id="67385"/>
    <lineage>
        <taxon>Bacteria</taxon>
        <taxon>Bacillati</taxon>
        <taxon>Actinomycetota</taxon>
        <taxon>Actinomycetes</taxon>
        <taxon>Kitasatosporales</taxon>
        <taxon>Streptomycetaceae</taxon>
        <taxon>Streptomyces</taxon>
    </lineage>
</organism>
<evidence type="ECO:0000313" key="3">
    <source>
        <dbReference type="EMBL" id="GHI88185.1"/>
    </source>
</evidence>
<reference evidence="3" key="1">
    <citation type="submission" date="2020-09" db="EMBL/GenBank/DDBJ databases">
        <title>Whole genome shotgun sequence of Streptomyces xanthophaeus NBRC 12829.</title>
        <authorList>
            <person name="Komaki H."/>
            <person name="Tamura T."/>
        </authorList>
    </citation>
    <scope>NUCLEOTIDE SEQUENCE</scope>
    <source>
        <strain evidence="3">NBRC 12829</strain>
    </source>
</reference>
<name>A0A919H1P2_9ACTN</name>
<dbReference type="RefSeq" id="WP_272933193.1">
    <property type="nucleotide sequence ID" value="NZ_BNEE01000006.1"/>
</dbReference>
<dbReference type="EMBL" id="BNEE01000006">
    <property type="protein sequence ID" value="GHI88185.1"/>
    <property type="molecule type" value="Genomic_DNA"/>
</dbReference>
<dbReference type="InterPro" id="IPR012337">
    <property type="entry name" value="RNaseH-like_sf"/>
</dbReference>
<protein>
    <recommendedName>
        <fullName evidence="2">Transposase IS4 N-terminal domain-containing protein</fullName>
    </recommendedName>
</protein>
<evidence type="ECO:0000256" key="1">
    <source>
        <dbReference type="SAM" id="MobiDB-lite"/>
    </source>
</evidence>
<dbReference type="PANTHER" id="PTHR37529">
    <property type="entry name" value="TRANSPOSASE INSG FOR INSERTION SEQUENCE ELEMENT IS4-RELATED"/>
    <property type="match status" value="1"/>
</dbReference>
<dbReference type="PANTHER" id="PTHR37529:SF1">
    <property type="entry name" value="TRANSPOSASE INSG FOR INSERTION SEQUENCE ELEMENT IS4-RELATED"/>
    <property type="match status" value="1"/>
</dbReference>
<dbReference type="AlphaFoldDB" id="A0A919H1P2"/>
<gene>
    <name evidence="3" type="ORF">Sxan_55490</name>
</gene>
<feature type="region of interest" description="Disordered" evidence="1">
    <location>
        <begin position="153"/>
        <end position="177"/>
    </location>
</feature>
<dbReference type="SUPFAM" id="SSF53098">
    <property type="entry name" value="Ribonuclease H-like"/>
    <property type="match status" value="1"/>
</dbReference>
<dbReference type="Pfam" id="PF13006">
    <property type="entry name" value="Nterm_IS4"/>
    <property type="match status" value="1"/>
</dbReference>